<comment type="caution">
    <text evidence="2">The sequence shown here is derived from an EMBL/GenBank/DDBJ whole genome shotgun (WGS) entry which is preliminary data.</text>
</comment>
<reference evidence="2 3" key="1">
    <citation type="submission" date="2015-06" db="EMBL/GenBank/DDBJ databases">
        <title>Draft genome assembly of filamentous brackish cyanobacterium Limnoraphis robusta strain CS-951.</title>
        <authorList>
            <person name="Willis A."/>
            <person name="Parks M."/>
            <person name="Burford M.A."/>
        </authorList>
    </citation>
    <scope>NUCLEOTIDE SEQUENCE [LARGE SCALE GENOMIC DNA]</scope>
    <source>
        <strain evidence="2 3">CS-951</strain>
    </source>
</reference>
<evidence type="ECO:0000313" key="2">
    <source>
        <dbReference type="EMBL" id="KKD36092.1"/>
    </source>
</evidence>
<dbReference type="Gene3D" id="3.90.550.10">
    <property type="entry name" value="Spore Coat Polysaccharide Biosynthesis Protein SpsA, Chain A"/>
    <property type="match status" value="1"/>
</dbReference>
<organism evidence="2 3">
    <name type="scientific">Limnoraphis robusta CS-951</name>
    <dbReference type="NCBI Taxonomy" id="1637645"/>
    <lineage>
        <taxon>Bacteria</taxon>
        <taxon>Bacillati</taxon>
        <taxon>Cyanobacteriota</taxon>
        <taxon>Cyanophyceae</taxon>
        <taxon>Oscillatoriophycideae</taxon>
        <taxon>Oscillatoriales</taxon>
        <taxon>Sirenicapillariaceae</taxon>
        <taxon>Limnoraphis</taxon>
    </lineage>
</organism>
<evidence type="ECO:0000313" key="3">
    <source>
        <dbReference type="Proteomes" id="UP000033607"/>
    </source>
</evidence>
<dbReference type="EMBL" id="LATL02000305">
    <property type="protein sequence ID" value="KKD36092.1"/>
    <property type="molecule type" value="Genomic_DNA"/>
</dbReference>
<protein>
    <recommendedName>
        <fullName evidence="1">Glycosyltransferase 2-like domain-containing protein</fullName>
    </recommendedName>
</protein>
<dbReference type="PANTHER" id="PTHR22916:SF56">
    <property type="entry name" value="GLYCOSYL TRANSFERASE"/>
    <property type="match status" value="1"/>
</dbReference>
<feature type="domain" description="Glycosyltransferase 2-like" evidence="1">
    <location>
        <begin position="9"/>
        <end position="137"/>
    </location>
</feature>
<evidence type="ECO:0000259" key="1">
    <source>
        <dbReference type="Pfam" id="PF00535"/>
    </source>
</evidence>
<dbReference type="PANTHER" id="PTHR22916">
    <property type="entry name" value="GLYCOSYLTRANSFERASE"/>
    <property type="match status" value="1"/>
</dbReference>
<dbReference type="InterPro" id="IPR029044">
    <property type="entry name" value="Nucleotide-diphossugar_trans"/>
</dbReference>
<dbReference type="OrthoDB" id="549701at2"/>
<proteinExistence type="predicted"/>
<dbReference type="AlphaFoldDB" id="A0A0F5YBW1"/>
<sequence length="309" mass="36324">MNPSRPFLSIGMPVYNGDQFLEEALEALLKQTFTDFELIISDNGSTDKTEEICRKYAALDSRIRYYRNEENLGAAWNYNRVFELSQAEYFKWAAHDDICASEYIERCIEVLEKNPSVCLCYARTRFINERGEYIKENYTDDLNLRSSKPHERYGSYLDVLFRSGPEGCSKISPIWGVMRSDCLKKTPLIGNYEGSDLTLLGELALWGEFFEVPEDLFFRREHSQQSVKANTTVQARDAWFDPQNKKKILLPTWRRFREFALAIGRVSLPLPEKISCYLQLRRWLILSPMGWRKMAREFKFLLMYKLNLK</sequence>
<accession>A0A0F5YBW1</accession>
<dbReference type="Proteomes" id="UP000033607">
    <property type="component" value="Unassembled WGS sequence"/>
</dbReference>
<dbReference type="Pfam" id="PF00535">
    <property type="entry name" value="Glycos_transf_2"/>
    <property type="match status" value="1"/>
</dbReference>
<dbReference type="SUPFAM" id="SSF53448">
    <property type="entry name" value="Nucleotide-diphospho-sugar transferases"/>
    <property type="match status" value="1"/>
</dbReference>
<dbReference type="InterPro" id="IPR001173">
    <property type="entry name" value="Glyco_trans_2-like"/>
</dbReference>
<name>A0A0F5YBW1_9CYAN</name>
<dbReference type="CDD" id="cd00761">
    <property type="entry name" value="Glyco_tranf_GTA_type"/>
    <property type="match status" value="1"/>
</dbReference>
<gene>
    <name evidence="2" type="ORF">WN50_21665</name>
</gene>
<dbReference type="RefSeq" id="WP_046280670.1">
    <property type="nucleotide sequence ID" value="NZ_LATL02000305.1"/>
</dbReference>